<keyword evidence="2" id="KW-0391">Immunity</keyword>
<evidence type="ECO:0000256" key="3">
    <source>
        <dbReference type="ARBA" id="ARBA00023130"/>
    </source>
</evidence>
<dbReference type="InterPro" id="IPR003599">
    <property type="entry name" value="Ig_sub"/>
</dbReference>
<dbReference type="SMART" id="SM00409">
    <property type="entry name" value="IG"/>
    <property type="match status" value="1"/>
</dbReference>
<feature type="domain" description="Ig-like" evidence="8">
    <location>
        <begin position="7"/>
        <end position="112"/>
    </location>
</feature>
<dbReference type="PANTHER" id="PTHR19367">
    <property type="entry name" value="T-CELL RECEPTOR ALPHA CHAIN V REGION"/>
    <property type="match status" value="1"/>
</dbReference>
<dbReference type="GO" id="GO:0002250">
    <property type="term" value="P:adaptive immune response"/>
    <property type="evidence" value="ECO:0007669"/>
    <property type="project" value="UniProtKB-KW"/>
</dbReference>
<accession>A0A7N9CZB1</accession>
<dbReference type="PANTHER" id="PTHR19367:SF5">
    <property type="entry name" value="T CELL RECEPTOR ALPHA VARIABLE 8-3"/>
    <property type="match status" value="1"/>
</dbReference>
<evidence type="ECO:0000256" key="5">
    <source>
        <dbReference type="ARBA" id="ARBA00023319"/>
    </source>
</evidence>
<dbReference type="SMART" id="SM00406">
    <property type="entry name" value="IGv"/>
    <property type="match status" value="1"/>
</dbReference>
<keyword evidence="5" id="KW-0393">Immunoglobulin domain</keyword>
<dbReference type="Gene3D" id="2.60.40.10">
    <property type="entry name" value="Immunoglobulins"/>
    <property type="match status" value="1"/>
</dbReference>
<keyword evidence="3" id="KW-1064">Adaptive immunity</keyword>
<evidence type="ECO:0000256" key="4">
    <source>
        <dbReference type="ARBA" id="ARBA00023170"/>
    </source>
</evidence>
<proteinExistence type="predicted"/>
<evidence type="ECO:0000256" key="2">
    <source>
        <dbReference type="ARBA" id="ARBA00022859"/>
    </source>
</evidence>
<reference evidence="9 10" key="1">
    <citation type="submission" date="2013-03" db="EMBL/GenBank/DDBJ databases">
        <authorList>
            <person name="Warren W."/>
            <person name="Wilson R.K."/>
        </authorList>
    </citation>
    <scope>NUCLEOTIDE SEQUENCE</scope>
</reference>
<evidence type="ECO:0000256" key="7">
    <source>
        <dbReference type="SAM" id="SignalP"/>
    </source>
</evidence>
<feature type="signal peptide" evidence="7">
    <location>
        <begin position="1"/>
        <end position="20"/>
    </location>
</feature>
<keyword evidence="4" id="KW-0675">Receptor</keyword>
<evidence type="ECO:0000259" key="8">
    <source>
        <dbReference type="PROSITE" id="PS50835"/>
    </source>
</evidence>
<dbReference type="Proteomes" id="UP000233100">
    <property type="component" value="Chromosome 7"/>
</dbReference>
<dbReference type="AlphaFoldDB" id="A0A7N9CZB1"/>
<reference evidence="9" key="2">
    <citation type="submission" date="2025-08" db="UniProtKB">
        <authorList>
            <consortium name="Ensembl"/>
        </authorList>
    </citation>
    <scope>IDENTIFICATION</scope>
</reference>
<evidence type="ECO:0000313" key="10">
    <source>
        <dbReference type="Proteomes" id="UP000233100"/>
    </source>
</evidence>
<dbReference type="Ensembl" id="ENSMFAT00000084393.1">
    <property type="protein sequence ID" value="ENSMFAP00000055964.1"/>
    <property type="gene ID" value="ENSMFAG00000051476.1"/>
</dbReference>
<evidence type="ECO:0000256" key="6">
    <source>
        <dbReference type="ARBA" id="ARBA00043266"/>
    </source>
</evidence>
<evidence type="ECO:0000256" key="1">
    <source>
        <dbReference type="ARBA" id="ARBA00022729"/>
    </source>
</evidence>
<keyword evidence="6" id="KW-1279">T cell receptor</keyword>
<reference evidence="9" key="3">
    <citation type="submission" date="2025-09" db="UniProtKB">
        <authorList>
            <consortium name="Ensembl"/>
        </authorList>
    </citation>
    <scope>IDENTIFICATION</scope>
</reference>
<dbReference type="InterPro" id="IPR013783">
    <property type="entry name" value="Ig-like_fold"/>
</dbReference>
<protein>
    <submittedName>
        <fullName evidence="9">T cell receptor alpha variable 8-3</fullName>
    </submittedName>
</protein>
<dbReference type="PROSITE" id="PS50835">
    <property type="entry name" value="IG_LIKE"/>
    <property type="match status" value="1"/>
</dbReference>
<dbReference type="InterPro" id="IPR036179">
    <property type="entry name" value="Ig-like_dom_sf"/>
</dbReference>
<dbReference type="SUPFAM" id="SSF48726">
    <property type="entry name" value="Immunoglobulin"/>
    <property type="match status" value="1"/>
</dbReference>
<sequence length="200" mass="22334">MLLVFIPLLGIHFVLRTARAQSVTQPDIHITVSEGASLELRCNYSYGATPSLFWYVQSPGQGLQLLLKYFSGDTVVQGIKGFEAEFKRSQYSFNLRKPSVHWSDAAEYFCAAGATVPRSAGGAEHKLPMLEKFSETQCIFLWHFQRSLAFRMVSEAKKAEHIQAFLYNSAIPAVSHVRLRHAPRTSSNWKASSISPPTPA</sequence>
<dbReference type="InterPro" id="IPR013106">
    <property type="entry name" value="Ig_V-set"/>
</dbReference>
<dbReference type="GeneTree" id="ENSGT00940000153073"/>
<name>A0A7N9CZB1_MACFA</name>
<dbReference type="Pfam" id="PF07686">
    <property type="entry name" value="V-set"/>
    <property type="match status" value="1"/>
</dbReference>
<gene>
    <name evidence="9" type="primary">TRAV8-3</name>
</gene>
<dbReference type="InterPro" id="IPR007110">
    <property type="entry name" value="Ig-like_dom"/>
</dbReference>
<evidence type="ECO:0000313" key="9">
    <source>
        <dbReference type="Ensembl" id="ENSMFAP00000055964.1"/>
    </source>
</evidence>
<feature type="chain" id="PRO_5030783575" evidence="7">
    <location>
        <begin position="21"/>
        <end position="200"/>
    </location>
</feature>
<dbReference type="GO" id="GO:0042101">
    <property type="term" value="C:T cell receptor complex"/>
    <property type="evidence" value="ECO:0007669"/>
    <property type="project" value="UniProtKB-KW"/>
</dbReference>
<dbReference type="InterPro" id="IPR051287">
    <property type="entry name" value="TCR_variable_region"/>
</dbReference>
<keyword evidence="1 7" id="KW-0732">Signal</keyword>
<organism evidence="9 10">
    <name type="scientific">Macaca fascicularis</name>
    <name type="common">Crab-eating macaque</name>
    <name type="synonym">Cynomolgus monkey</name>
    <dbReference type="NCBI Taxonomy" id="9541"/>
    <lineage>
        <taxon>Eukaryota</taxon>
        <taxon>Metazoa</taxon>
        <taxon>Chordata</taxon>
        <taxon>Craniata</taxon>
        <taxon>Vertebrata</taxon>
        <taxon>Euteleostomi</taxon>
        <taxon>Mammalia</taxon>
        <taxon>Eutheria</taxon>
        <taxon>Euarchontoglires</taxon>
        <taxon>Primates</taxon>
        <taxon>Haplorrhini</taxon>
        <taxon>Catarrhini</taxon>
        <taxon>Cercopithecidae</taxon>
        <taxon>Cercopithecinae</taxon>
        <taxon>Macaca</taxon>
    </lineage>
</organism>
<keyword evidence="10" id="KW-1185">Reference proteome</keyword>